<feature type="region of interest" description="Disordered" evidence="3">
    <location>
        <begin position="1"/>
        <end position="23"/>
    </location>
</feature>
<dbReference type="AlphaFoldDB" id="A0A917V7H3"/>
<evidence type="ECO:0000259" key="4">
    <source>
        <dbReference type="Pfam" id="PF01648"/>
    </source>
</evidence>
<comment type="similarity">
    <text evidence="1">Belongs to the P-Pant transferase superfamily. Gsp/Sfp/HetI/AcpT family.</text>
</comment>
<keyword evidence="7" id="KW-1185">Reference proteome</keyword>
<dbReference type="GO" id="GO:0000287">
    <property type="term" value="F:magnesium ion binding"/>
    <property type="evidence" value="ECO:0007669"/>
    <property type="project" value="InterPro"/>
</dbReference>
<name>A0A917V7H3_9HYPH</name>
<protein>
    <recommendedName>
        <fullName evidence="8">4'-phosphopantetheinyl transferase</fullName>
    </recommendedName>
</protein>
<dbReference type="SUPFAM" id="SSF56214">
    <property type="entry name" value="4'-phosphopantetheinyl transferase"/>
    <property type="match status" value="2"/>
</dbReference>
<evidence type="ECO:0008006" key="8">
    <source>
        <dbReference type="Google" id="ProtNLM"/>
    </source>
</evidence>
<dbReference type="PANTHER" id="PTHR12215:SF10">
    <property type="entry name" value="L-AMINOADIPATE-SEMIALDEHYDE DEHYDROGENASE-PHOSPHOPANTETHEINYL TRANSFERASE"/>
    <property type="match status" value="1"/>
</dbReference>
<dbReference type="InterPro" id="IPR055066">
    <property type="entry name" value="AASDHPPT_N"/>
</dbReference>
<feature type="domain" description="4'-phosphopantetheinyl transferase" evidence="4">
    <location>
        <begin position="134"/>
        <end position="218"/>
    </location>
</feature>
<evidence type="ECO:0000259" key="5">
    <source>
        <dbReference type="Pfam" id="PF22624"/>
    </source>
</evidence>
<evidence type="ECO:0000256" key="3">
    <source>
        <dbReference type="SAM" id="MobiDB-lite"/>
    </source>
</evidence>
<evidence type="ECO:0000313" key="7">
    <source>
        <dbReference type="Proteomes" id="UP000600449"/>
    </source>
</evidence>
<dbReference type="GO" id="GO:0005829">
    <property type="term" value="C:cytosol"/>
    <property type="evidence" value="ECO:0007669"/>
    <property type="project" value="TreeGrafter"/>
</dbReference>
<evidence type="ECO:0000313" key="6">
    <source>
        <dbReference type="EMBL" id="GGK48880.1"/>
    </source>
</evidence>
<keyword evidence="2" id="KW-0808">Transferase</keyword>
<comment type="caution">
    <text evidence="6">The sequence shown here is derived from an EMBL/GenBank/DDBJ whole genome shotgun (WGS) entry which is preliminary data.</text>
</comment>
<feature type="domain" description="4'-phosphopantetheinyl transferase N-terminal" evidence="5">
    <location>
        <begin position="45"/>
        <end position="123"/>
    </location>
</feature>
<dbReference type="InterPro" id="IPR037143">
    <property type="entry name" value="4-PPantetheinyl_Trfase_dom_sf"/>
</dbReference>
<dbReference type="InterPro" id="IPR050559">
    <property type="entry name" value="P-Pant_transferase_sf"/>
</dbReference>
<dbReference type="GO" id="GO:0019878">
    <property type="term" value="P:lysine biosynthetic process via aminoadipic acid"/>
    <property type="evidence" value="ECO:0007669"/>
    <property type="project" value="TreeGrafter"/>
</dbReference>
<dbReference type="InterPro" id="IPR008278">
    <property type="entry name" value="4-PPantetheinyl_Trfase_dom"/>
</dbReference>
<dbReference type="Gene3D" id="3.90.470.20">
    <property type="entry name" value="4'-phosphopantetheinyl transferase domain"/>
    <property type="match status" value="2"/>
</dbReference>
<dbReference type="Pfam" id="PF01648">
    <property type="entry name" value="ACPS"/>
    <property type="match status" value="1"/>
</dbReference>
<gene>
    <name evidence="6" type="ORF">GCM10011322_39890</name>
</gene>
<organism evidence="6 7">
    <name type="scientific">Salinarimonas ramus</name>
    <dbReference type="NCBI Taxonomy" id="690164"/>
    <lineage>
        <taxon>Bacteria</taxon>
        <taxon>Pseudomonadati</taxon>
        <taxon>Pseudomonadota</taxon>
        <taxon>Alphaproteobacteria</taxon>
        <taxon>Hyphomicrobiales</taxon>
        <taxon>Salinarimonadaceae</taxon>
        <taxon>Salinarimonas</taxon>
    </lineage>
</organism>
<dbReference type="Pfam" id="PF22624">
    <property type="entry name" value="AASDHPPT_N"/>
    <property type="match status" value="1"/>
</dbReference>
<proteinExistence type="inferred from homology"/>
<accession>A0A917V7H3</accession>
<dbReference type="Proteomes" id="UP000600449">
    <property type="component" value="Unassembled WGS sequence"/>
</dbReference>
<sequence length="266" mass="29061">MQPFSEHPPSTPRPRPAAARPPGDNALELWTVSLASPLSIEMWRASMLDEAERDRSSRFRFERDRRRFVLRRAALRAILAERLGCTPGAVKLAEEPRFGRPYVDMADAPGFSTSHSGDLALIAVGPGADRGRFAVDLEETRPIDDFRSVARRFFAAEEIAAIAQHADEAAARAHFYRIWTAKEAFVKALGRGLAHPLDAFAVDVGPPPRVIRTHGAPECDGNPAAWSLALFEPRPGWTAALAATPADIVGADLPPVGNWSAQDISW</sequence>
<evidence type="ECO:0000256" key="2">
    <source>
        <dbReference type="ARBA" id="ARBA00022679"/>
    </source>
</evidence>
<reference evidence="6 7" key="1">
    <citation type="journal article" date="2014" name="Int. J. Syst. Evol. Microbiol.">
        <title>Complete genome sequence of Corynebacterium casei LMG S-19264T (=DSM 44701T), isolated from a smear-ripened cheese.</title>
        <authorList>
            <consortium name="US DOE Joint Genome Institute (JGI-PGF)"/>
            <person name="Walter F."/>
            <person name="Albersmeier A."/>
            <person name="Kalinowski J."/>
            <person name="Ruckert C."/>
        </authorList>
    </citation>
    <scope>NUCLEOTIDE SEQUENCE [LARGE SCALE GENOMIC DNA]</scope>
    <source>
        <strain evidence="6 7">CGMCC 1.9161</strain>
    </source>
</reference>
<dbReference type="GO" id="GO:0008897">
    <property type="term" value="F:holo-[acyl-carrier-protein] synthase activity"/>
    <property type="evidence" value="ECO:0007669"/>
    <property type="project" value="InterPro"/>
</dbReference>
<dbReference type="PANTHER" id="PTHR12215">
    <property type="entry name" value="PHOSPHOPANTETHEINE TRANSFERASE"/>
    <property type="match status" value="1"/>
</dbReference>
<evidence type="ECO:0000256" key="1">
    <source>
        <dbReference type="ARBA" id="ARBA00010990"/>
    </source>
</evidence>
<dbReference type="EMBL" id="BMMF01000013">
    <property type="protein sequence ID" value="GGK48880.1"/>
    <property type="molecule type" value="Genomic_DNA"/>
</dbReference>